<dbReference type="Proteomes" id="UP000064939">
    <property type="component" value="Chromosome"/>
</dbReference>
<dbReference type="KEGG" id="aei:AOY20_02500"/>
<dbReference type="EMBL" id="CP012808">
    <property type="protein sequence ID" value="ALH94500.1"/>
    <property type="molecule type" value="Genomic_DNA"/>
</dbReference>
<keyword evidence="1" id="KW-1133">Transmembrane helix</keyword>
<evidence type="ECO:0000313" key="3">
    <source>
        <dbReference type="Proteomes" id="UP000064939"/>
    </source>
</evidence>
<name>A0A0N9VWR1_9GAMM</name>
<dbReference type="OrthoDB" id="6709681at2"/>
<protein>
    <submittedName>
        <fullName evidence="2">Uncharacterized protein</fullName>
    </submittedName>
</protein>
<evidence type="ECO:0000313" key="2">
    <source>
        <dbReference type="EMBL" id="ALH94500.1"/>
    </source>
</evidence>
<reference evidence="2 3" key="1">
    <citation type="journal article" date="2015" name="Int. J. Syst. Evol. Microbiol.">
        <title>Acinetobacter equi sp. nov. isolated from horse faeces.</title>
        <authorList>
            <person name="Poppel M.T."/>
            <person name="Skiebe E."/>
            <person name="Laue M."/>
            <person name="Bergmann H."/>
            <person name="Ebersberger I."/>
            <person name="Garn T."/>
            <person name="Fruth A."/>
            <person name="Baumgardt S."/>
            <person name="Busse H.J."/>
            <person name="Wilharm G."/>
        </authorList>
    </citation>
    <scope>NUCLEOTIDE SEQUENCE [LARGE SCALE GENOMIC DNA]</scope>
    <source>
        <strain evidence="2 3">114</strain>
    </source>
</reference>
<gene>
    <name evidence="2" type="ORF">AOY20_02500</name>
</gene>
<keyword evidence="3" id="KW-1185">Reference proteome</keyword>
<accession>A0A0N9VWR1</accession>
<sequence length="67" mass="7445">MNPGISWKLLLFWALFVGMLASFSLTIIFETHFLDELSIASGILTGIALFFTGMFMLIDTIISICNP</sequence>
<keyword evidence="1" id="KW-0812">Transmembrane</keyword>
<feature type="transmembrane region" description="Helical" evidence="1">
    <location>
        <begin position="40"/>
        <end position="62"/>
    </location>
</feature>
<organism evidence="2 3">
    <name type="scientific">Acinetobacter equi</name>
    <dbReference type="NCBI Taxonomy" id="1324350"/>
    <lineage>
        <taxon>Bacteria</taxon>
        <taxon>Pseudomonadati</taxon>
        <taxon>Pseudomonadota</taxon>
        <taxon>Gammaproteobacteria</taxon>
        <taxon>Moraxellales</taxon>
        <taxon>Moraxellaceae</taxon>
        <taxon>Acinetobacter</taxon>
    </lineage>
</organism>
<evidence type="ECO:0000256" key="1">
    <source>
        <dbReference type="SAM" id="Phobius"/>
    </source>
</evidence>
<proteinExistence type="predicted"/>
<dbReference type="AlphaFoldDB" id="A0A0N9VWR1"/>
<dbReference type="RefSeq" id="WP_054580404.1">
    <property type="nucleotide sequence ID" value="NZ_CP012808.1"/>
</dbReference>
<keyword evidence="1" id="KW-0472">Membrane</keyword>